<feature type="chain" id="PRO_5036217949" description="Fibronectin type-III domain-containing protein" evidence="1">
    <location>
        <begin position="25"/>
        <end position="428"/>
    </location>
</feature>
<sequence>MRRFTATAAVAALLSVGVAAPAFAAVPDAPTNVAISWADANNIKLSWVDADLANTVYWQLPGGNELKFADVVSTAANEILVPKSILAKGKDKVKLIVKASNAEGESAAAPSPEFDTFLPGVPVVQDANLAANAAINLKWALTAVADSGTPNDPLDVPGNGSAAAVVDLPGSTPNKTYDFAVGATTGVVPAQARPSSIRVVGVNEWGSSAASAKIVKLGVMGSGITVPASALYSNRLAIKSSLSLVFTEGHKEKASGIKVELQARGKTTEAFKTYGRYTGATTAAFDTGIAALGNRQYRLYVPARKVAAGNIIALTPATSTSVKSSKTYVKFVSGGFSPSVVKVGGRSTLSVKISPAVSVRAKVQGWDGKRWIDIPDFTVPLTKGSYVERGDIETERYTLRLRFIVPNIVVNGLTVQANTSPAYNLTVK</sequence>
<evidence type="ECO:0000256" key="1">
    <source>
        <dbReference type="SAM" id="SignalP"/>
    </source>
</evidence>
<keyword evidence="1" id="KW-0732">Signal</keyword>
<feature type="signal peptide" evidence="1">
    <location>
        <begin position="1"/>
        <end position="24"/>
    </location>
</feature>
<dbReference type="Proteomes" id="UP000553957">
    <property type="component" value="Unassembled WGS sequence"/>
</dbReference>
<reference evidence="2 5" key="2">
    <citation type="submission" date="2020-08" db="EMBL/GenBank/DDBJ databases">
        <title>Sequencing the genomes of 1000 actinobacteria strains.</title>
        <authorList>
            <person name="Klenk H.-P."/>
        </authorList>
    </citation>
    <scope>NUCLEOTIDE SEQUENCE [LARGE SCALE GENOMIC DNA]</scope>
    <source>
        <strain evidence="2 5">DSM 15626</strain>
    </source>
</reference>
<dbReference type="Proteomes" id="UP000534306">
    <property type="component" value="Unassembled WGS sequence"/>
</dbReference>
<dbReference type="EMBL" id="JABJRC010000005">
    <property type="protein sequence ID" value="NOL42947.1"/>
    <property type="molecule type" value="Genomic_DNA"/>
</dbReference>
<evidence type="ECO:0000313" key="4">
    <source>
        <dbReference type="Proteomes" id="UP000534306"/>
    </source>
</evidence>
<comment type="caution">
    <text evidence="3">The sequence shown here is derived from an EMBL/GenBank/DDBJ whole genome shotgun (WGS) entry which is preliminary data.</text>
</comment>
<reference evidence="3 4" key="1">
    <citation type="submission" date="2020-05" db="EMBL/GenBank/DDBJ databases">
        <title>Genome sequence of Kribbella sandramycini ATCC 39419.</title>
        <authorList>
            <person name="Maclea K.S."/>
            <person name="Fair J.L."/>
        </authorList>
    </citation>
    <scope>NUCLEOTIDE SEQUENCE [LARGE SCALE GENOMIC DNA]</scope>
    <source>
        <strain evidence="3 4">ATCC 39419</strain>
    </source>
</reference>
<dbReference type="RefSeq" id="WP_171675469.1">
    <property type="nucleotide sequence ID" value="NZ_BAAAGT010000010.1"/>
</dbReference>
<proteinExistence type="predicted"/>
<evidence type="ECO:0000313" key="2">
    <source>
        <dbReference type="EMBL" id="MBB6566393.1"/>
    </source>
</evidence>
<organism evidence="3 4">
    <name type="scientific">Kribbella sandramycini</name>
    <dbReference type="NCBI Taxonomy" id="60450"/>
    <lineage>
        <taxon>Bacteria</taxon>
        <taxon>Bacillati</taxon>
        <taxon>Actinomycetota</taxon>
        <taxon>Actinomycetes</taxon>
        <taxon>Propionibacteriales</taxon>
        <taxon>Kribbellaceae</taxon>
        <taxon>Kribbella</taxon>
    </lineage>
</organism>
<keyword evidence="4" id="KW-1185">Reference proteome</keyword>
<evidence type="ECO:0000313" key="5">
    <source>
        <dbReference type="Proteomes" id="UP000553957"/>
    </source>
</evidence>
<evidence type="ECO:0000313" key="3">
    <source>
        <dbReference type="EMBL" id="NOL42947.1"/>
    </source>
</evidence>
<accession>A0A7Y4P0A5</accession>
<name>A0A7Y4P0A5_9ACTN</name>
<gene>
    <name evidence="2" type="ORF">HNR71_002030</name>
    <name evidence="3" type="ORF">HPO96_22120</name>
</gene>
<evidence type="ECO:0008006" key="6">
    <source>
        <dbReference type="Google" id="ProtNLM"/>
    </source>
</evidence>
<dbReference type="AlphaFoldDB" id="A0A7Y4P0A5"/>
<protein>
    <recommendedName>
        <fullName evidence="6">Fibronectin type-III domain-containing protein</fullName>
    </recommendedName>
</protein>
<dbReference type="EMBL" id="JACHKF010000001">
    <property type="protein sequence ID" value="MBB6566393.1"/>
    <property type="molecule type" value="Genomic_DNA"/>
</dbReference>